<protein>
    <submittedName>
        <fullName evidence="1">Uncharacterized protein</fullName>
    </submittedName>
</protein>
<feature type="non-terminal residue" evidence="1">
    <location>
        <position position="1"/>
    </location>
</feature>
<dbReference type="AlphaFoldDB" id="A0A7J8NEN0"/>
<dbReference type="Proteomes" id="UP000593572">
    <property type="component" value="Unassembled WGS sequence"/>
</dbReference>
<accession>A0A7J8NEN0</accession>
<sequence>ATTTLDEFSLEEQDHLERSTKKIRAVDVVESLSPAPPSQSYKESLLKPLVSNDLFQGACWVKEDDDDSDSDMEELSDEFASISVVEVDREWRQNMRKL</sequence>
<evidence type="ECO:0000313" key="2">
    <source>
        <dbReference type="Proteomes" id="UP000593572"/>
    </source>
</evidence>
<proteinExistence type="predicted"/>
<name>A0A7J8NEN0_9ROSI</name>
<organism evidence="1 2">
    <name type="scientific">Gossypium lobatum</name>
    <dbReference type="NCBI Taxonomy" id="34289"/>
    <lineage>
        <taxon>Eukaryota</taxon>
        <taxon>Viridiplantae</taxon>
        <taxon>Streptophyta</taxon>
        <taxon>Embryophyta</taxon>
        <taxon>Tracheophyta</taxon>
        <taxon>Spermatophyta</taxon>
        <taxon>Magnoliopsida</taxon>
        <taxon>eudicotyledons</taxon>
        <taxon>Gunneridae</taxon>
        <taxon>Pentapetalae</taxon>
        <taxon>rosids</taxon>
        <taxon>malvids</taxon>
        <taxon>Malvales</taxon>
        <taxon>Malvaceae</taxon>
        <taxon>Malvoideae</taxon>
        <taxon>Gossypium</taxon>
    </lineage>
</organism>
<keyword evidence="2" id="KW-1185">Reference proteome</keyword>
<evidence type="ECO:0000313" key="1">
    <source>
        <dbReference type="EMBL" id="MBA0575458.1"/>
    </source>
</evidence>
<gene>
    <name evidence="1" type="ORF">Golob_027883</name>
</gene>
<reference evidence="1 2" key="1">
    <citation type="journal article" date="2019" name="Genome Biol. Evol.">
        <title>Insights into the evolution of the New World diploid cottons (Gossypium, subgenus Houzingenia) based on genome sequencing.</title>
        <authorList>
            <person name="Grover C.E."/>
            <person name="Arick M.A. 2nd"/>
            <person name="Thrash A."/>
            <person name="Conover J.L."/>
            <person name="Sanders W.S."/>
            <person name="Peterson D.G."/>
            <person name="Frelichowski J.E."/>
            <person name="Scheffler J.A."/>
            <person name="Scheffler B.E."/>
            <person name="Wendel J.F."/>
        </authorList>
    </citation>
    <scope>NUCLEOTIDE SEQUENCE [LARGE SCALE GENOMIC DNA]</scope>
    <source>
        <strain evidence="1">157</strain>
        <tissue evidence="1">Leaf</tissue>
    </source>
</reference>
<dbReference type="EMBL" id="JABEZX010188878">
    <property type="protein sequence ID" value="MBA0575458.1"/>
    <property type="molecule type" value="Genomic_DNA"/>
</dbReference>
<comment type="caution">
    <text evidence="1">The sequence shown here is derived from an EMBL/GenBank/DDBJ whole genome shotgun (WGS) entry which is preliminary data.</text>
</comment>